<protein>
    <submittedName>
        <fullName evidence="5">Zinc-dependent metalloprotease</fullName>
    </submittedName>
</protein>
<accession>A0ABS1QYT5</accession>
<name>A0ABS1QYT5_9SPHI</name>
<organism evidence="5 6">
    <name type="scientific">Sphingobacterium faecale</name>
    <dbReference type="NCBI Taxonomy" id="2803775"/>
    <lineage>
        <taxon>Bacteria</taxon>
        <taxon>Pseudomonadati</taxon>
        <taxon>Bacteroidota</taxon>
        <taxon>Sphingobacteriia</taxon>
        <taxon>Sphingobacteriales</taxon>
        <taxon>Sphingobacteriaceae</taxon>
        <taxon>Sphingobacterium</taxon>
    </lineage>
</organism>
<feature type="domain" description="DUF5118" evidence="4">
    <location>
        <begin position="54"/>
        <end position="102"/>
    </location>
</feature>
<reference evidence="5 6" key="1">
    <citation type="submission" date="2021-01" db="EMBL/GenBank/DDBJ databases">
        <title>C459-1 draft genome sequence.</title>
        <authorList>
            <person name="Zhang X.-F."/>
        </authorList>
    </citation>
    <scope>NUCLEOTIDE SEQUENCE [LARGE SCALE GENOMIC DNA]</scope>
    <source>
        <strain evidence="6">C459-1</strain>
    </source>
</reference>
<dbReference type="Pfam" id="PF17162">
    <property type="entry name" value="DUF5118"/>
    <property type="match status" value="1"/>
</dbReference>
<dbReference type="InterPro" id="IPR033413">
    <property type="entry name" value="DUF5117"/>
</dbReference>
<dbReference type="EMBL" id="JAERTY010000001">
    <property type="protein sequence ID" value="MBL1407169.1"/>
    <property type="molecule type" value="Genomic_DNA"/>
</dbReference>
<dbReference type="PANTHER" id="PTHR38478">
    <property type="entry name" value="PEPTIDASE M1A AND M12B"/>
    <property type="match status" value="1"/>
</dbReference>
<feature type="domain" description="EcxA zinc-binding" evidence="2">
    <location>
        <begin position="436"/>
        <end position="738"/>
    </location>
</feature>
<dbReference type="Gene3D" id="3.40.390.10">
    <property type="entry name" value="Collagenase (Catalytic Domain)"/>
    <property type="match status" value="1"/>
</dbReference>
<gene>
    <name evidence="5" type="ORF">JKG61_00245</name>
</gene>
<dbReference type="RefSeq" id="WP_202100991.1">
    <property type="nucleotide sequence ID" value="NZ_JAERTY010000001.1"/>
</dbReference>
<dbReference type="InterPro" id="IPR034032">
    <property type="entry name" value="Zn_MMP-like_bac"/>
</dbReference>
<evidence type="ECO:0000259" key="2">
    <source>
        <dbReference type="Pfam" id="PF16313"/>
    </source>
</evidence>
<feature type="chain" id="PRO_5045997428" evidence="1">
    <location>
        <begin position="24"/>
        <end position="830"/>
    </location>
</feature>
<evidence type="ECO:0000256" key="1">
    <source>
        <dbReference type="SAM" id="SignalP"/>
    </source>
</evidence>
<dbReference type="InterPro" id="IPR024079">
    <property type="entry name" value="MetalloPept_cat_dom_sf"/>
</dbReference>
<keyword evidence="5" id="KW-0645">Protease</keyword>
<proteinExistence type="predicted"/>
<keyword evidence="1" id="KW-0732">Signal</keyword>
<keyword evidence="5" id="KW-0482">Metalloprotease</keyword>
<evidence type="ECO:0000259" key="4">
    <source>
        <dbReference type="Pfam" id="PF17162"/>
    </source>
</evidence>
<evidence type="ECO:0000259" key="3">
    <source>
        <dbReference type="Pfam" id="PF17148"/>
    </source>
</evidence>
<evidence type="ECO:0000313" key="6">
    <source>
        <dbReference type="Proteomes" id="UP000625283"/>
    </source>
</evidence>
<comment type="caution">
    <text evidence="5">The sequence shown here is derived from an EMBL/GenBank/DDBJ whole genome shotgun (WGS) entry which is preliminary data.</text>
</comment>
<dbReference type="SUPFAM" id="SSF55486">
    <property type="entry name" value="Metalloproteases ('zincins'), catalytic domain"/>
    <property type="match status" value="1"/>
</dbReference>
<dbReference type="InterPro" id="IPR032534">
    <property type="entry name" value="EcxA_zinc-bd"/>
</dbReference>
<sequence length="830" mass="94792">MRQNNNIKLTIAALALTTGLSVAQTGKWAGMVKTSEKAEEPKKEVEKSKKEKMKRFEDIIDASAIKSPGMFNSYKVSDRYYMEIPDSLLNRDMLVVTRFVQTPVGLKEYRSQYGGEMINEQLWQWQRRQNTIFLRVPSYMHINTSNSDIQQALQNSNATPILAAFEIKAMNNGGQSFLIDVTDFYNSEIPGMQMPDNLKKTYKLSGIDANRSYIDTIKAFPTNVEVKTVKTFKSPDLPSDKTVGAMTFTLNTSMLLLPKTPMKPRYENARVGYFANRKVDFGANDHQVRENAFIQRWRLEPSDEAAYLRGELVTPKKQIVYYIDPATPKKWVPYLIAGVNDWNTAFEAAGFKDAIIGREAPTYEEDPEFSTEDARYSVIRYFASEKENAYGPRVSDPRSGEIIESHIGWYHNVMSLLKKWFFVQTAAVHSDARGAKLSDEQMGQLIRFVSSHEVGHTLGLLHNFGSSSAYPVDSLRSPSFTEKYGTAPSIMDYARFNYIAQPGDGVKNIYPKIGEYDKFAIDFGYRYLGNTAAEQDALYWERKIKEKVKDPTYYYGKQGSMDPRAQSEDLGDDAIKASDYGIQNLKHILPNIEKWTFNADEDLTSTKDLYLDISKQYKRYVNHVLANVGGMMEDIKTMSEEGPVFTYVAKEKQKRAVDFINRQVFDTPYWLLDSTLLSRIDYGIMVNKVVDMQNQVLGSLLETYSFARMLDNEFKNGASAYTMRELLQDVRQQIFNAPSNTIFNRGLQRAYVDRLGILLKLDKPVQETPYAVTGLTPYNPNLSDMRVLIVDELNKVEQIIARSAGRKSGFEKTHYTELLSRIKQIKKNDK</sequence>
<dbReference type="PANTHER" id="PTHR38478:SF1">
    <property type="entry name" value="ZINC DEPENDENT METALLOPROTEASE DOMAIN LIPOPROTEIN"/>
    <property type="match status" value="1"/>
</dbReference>
<keyword evidence="5" id="KW-0378">Hydrolase</keyword>
<dbReference type="InterPro" id="IPR033428">
    <property type="entry name" value="DUF5118"/>
</dbReference>
<dbReference type="GO" id="GO:0008237">
    <property type="term" value="F:metallopeptidase activity"/>
    <property type="evidence" value="ECO:0007669"/>
    <property type="project" value="UniProtKB-KW"/>
</dbReference>
<dbReference type="Pfam" id="PF16313">
    <property type="entry name" value="DUF4953"/>
    <property type="match status" value="1"/>
</dbReference>
<keyword evidence="6" id="KW-1185">Reference proteome</keyword>
<dbReference type="Proteomes" id="UP000625283">
    <property type="component" value="Unassembled WGS sequence"/>
</dbReference>
<dbReference type="CDD" id="cd04276">
    <property type="entry name" value="ZnMc_MMP_like_2"/>
    <property type="match status" value="1"/>
</dbReference>
<evidence type="ECO:0000313" key="5">
    <source>
        <dbReference type="EMBL" id="MBL1407169.1"/>
    </source>
</evidence>
<dbReference type="Pfam" id="PF17148">
    <property type="entry name" value="DUF5117"/>
    <property type="match status" value="1"/>
</dbReference>
<feature type="domain" description="DUF5117" evidence="3">
    <location>
        <begin position="115"/>
        <end position="302"/>
    </location>
</feature>
<feature type="signal peptide" evidence="1">
    <location>
        <begin position="1"/>
        <end position="23"/>
    </location>
</feature>